<feature type="compositionally biased region" description="Polar residues" evidence="1">
    <location>
        <begin position="94"/>
        <end position="103"/>
    </location>
</feature>
<evidence type="ECO:0000313" key="2">
    <source>
        <dbReference type="EnsemblPlants" id="MELO3C032179.2.1"/>
    </source>
</evidence>
<feature type="compositionally biased region" description="Polar residues" evidence="1">
    <location>
        <begin position="168"/>
        <end position="182"/>
    </location>
</feature>
<reference evidence="2" key="1">
    <citation type="submission" date="2023-03" db="UniProtKB">
        <authorList>
            <consortium name="EnsemblPlants"/>
        </authorList>
    </citation>
    <scope>IDENTIFICATION</scope>
</reference>
<evidence type="ECO:0000256" key="1">
    <source>
        <dbReference type="SAM" id="MobiDB-lite"/>
    </source>
</evidence>
<evidence type="ECO:0008006" key="3">
    <source>
        <dbReference type="Google" id="ProtNLM"/>
    </source>
</evidence>
<organism evidence="2">
    <name type="scientific">Cucumis melo</name>
    <name type="common">Muskmelon</name>
    <dbReference type="NCBI Taxonomy" id="3656"/>
    <lineage>
        <taxon>Eukaryota</taxon>
        <taxon>Viridiplantae</taxon>
        <taxon>Streptophyta</taxon>
        <taxon>Embryophyta</taxon>
        <taxon>Tracheophyta</taxon>
        <taxon>Spermatophyta</taxon>
        <taxon>Magnoliopsida</taxon>
        <taxon>eudicotyledons</taxon>
        <taxon>Gunneridae</taxon>
        <taxon>Pentapetalae</taxon>
        <taxon>rosids</taxon>
        <taxon>fabids</taxon>
        <taxon>Cucurbitales</taxon>
        <taxon>Cucurbitaceae</taxon>
        <taxon>Benincaseae</taxon>
        <taxon>Cucumis</taxon>
    </lineage>
</organism>
<accession>A0A9I9ED75</accession>
<feature type="compositionally biased region" description="Acidic residues" evidence="1">
    <location>
        <begin position="121"/>
        <end position="134"/>
    </location>
</feature>
<name>A0A9I9ED75_CUCME</name>
<sequence>MLEVSPMLATPTEVGMPYFAPFIEIEKDILKEAEDELRKTKNSDHIVHVSLNRGMPSTSEINVLMKMVEKIENSQQRMETSVEEDEWNNRTIRRQQCSSSGGQYTHEFMGARAFEEHLDKVEEDQEEDDVEDLNLDSSDRTVLGKTDDDEDKDGKGLVDESRVESSRGQDGGQSKVTKSETPPTARDKDSSLYKATEETNEEINRLIRSIDESVIYDEIKKKEHRRRTNAQGQCSLNSTPRMLKNVQPAFDKIKDTPQMAKIIGKMPSNDRLSNMKENIPAARGILKHLNNTKEGLGMKRSNAKEYREVTPVSTGIWIDALRGKVVPPRKDKENSSSEWPSFDLHLSQASYIHFMLFC</sequence>
<dbReference type="AlphaFoldDB" id="A0A9I9ED75"/>
<protein>
    <recommendedName>
        <fullName evidence="3">Protein Ycf2-like</fullName>
    </recommendedName>
</protein>
<feature type="compositionally biased region" description="Basic and acidic residues" evidence="1">
    <location>
        <begin position="152"/>
        <end position="167"/>
    </location>
</feature>
<proteinExistence type="predicted"/>
<dbReference type="EnsemblPlants" id="MELO3C032179.2.1">
    <property type="protein sequence ID" value="MELO3C032179.2.1"/>
    <property type="gene ID" value="MELO3C032179.2"/>
</dbReference>
<feature type="region of interest" description="Disordered" evidence="1">
    <location>
        <begin position="78"/>
        <end position="103"/>
    </location>
</feature>
<feature type="region of interest" description="Disordered" evidence="1">
    <location>
        <begin position="121"/>
        <end position="199"/>
    </location>
</feature>
<dbReference type="Gramene" id="MELO3C032179.2.1">
    <property type="protein sequence ID" value="MELO3C032179.2.1"/>
    <property type="gene ID" value="MELO3C032179.2"/>
</dbReference>
<feature type="compositionally biased region" description="Basic and acidic residues" evidence="1">
    <location>
        <begin position="185"/>
        <end position="199"/>
    </location>
</feature>